<proteinExistence type="predicted"/>
<feature type="transmembrane region" description="Helical" evidence="1">
    <location>
        <begin position="98"/>
        <end position="118"/>
    </location>
</feature>
<dbReference type="Proteomes" id="UP000187209">
    <property type="component" value="Unassembled WGS sequence"/>
</dbReference>
<dbReference type="EMBL" id="MPUH01000098">
    <property type="protein sequence ID" value="OMJ90644.1"/>
    <property type="molecule type" value="Genomic_DNA"/>
</dbReference>
<organism evidence="2 3">
    <name type="scientific">Stentor coeruleus</name>
    <dbReference type="NCBI Taxonomy" id="5963"/>
    <lineage>
        <taxon>Eukaryota</taxon>
        <taxon>Sar</taxon>
        <taxon>Alveolata</taxon>
        <taxon>Ciliophora</taxon>
        <taxon>Postciliodesmatophora</taxon>
        <taxon>Heterotrichea</taxon>
        <taxon>Heterotrichida</taxon>
        <taxon>Stentoridae</taxon>
        <taxon>Stentor</taxon>
    </lineage>
</organism>
<sequence>MCQKSGKILLALVFIGLGVLNCAYPSDILLKSVKFYSRFLVVIGNLHLNVIVGVLSILTAVALLLGKSHAPCLVQTVAFANIALQSIPYIPTLDVSEQFVAVISLMKYVGILGASLLITK</sequence>
<feature type="transmembrane region" description="Helical" evidence="1">
    <location>
        <begin position="72"/>
        <end position="92"/>
    </location>
</feature>
<evidence type="ECO:0000313" key="3">
    <source>
        <dbReference type="Proteomes" id="UP000187209"/>
    </source>
</evidence>
<reference evidence="2 3" key="1">
    <citation type="submission" date="2016-11" db="EMBL/GenBank/DDBJ databases">
        <title>The macronuclear genome of Stentor coeruleus: a giant cell with tiny introns.</title>
        <authorList>
            <person name="Slabodnick M."/>
            <person name="Ruby J.G."/>
            <person name="Reiff S.B."/>
            <person name="Swart E.C."/>
            <person name="Gosai S."/>
            <person name="Prabakaran S."/>
            <person name="Witkowska E."/>
            <person name="Larue G.E."/>
            <person name="Fisher S."/>
            <person name="Freeman R.M."/>
            <person name="Gunawardena J."/>
            <person name="Chu W."/>
            <person name="Stover N.A."/>
            <person name="Gregory B.D."/>
            <person name="Nowacki M."/>
            <person name="Derisi J."/>
            <person name="Roy S.W."/>
            <person name="Marshall W.F."/>
            <person name="Sood P."/>
        </authorList>
    </citation>
    <scope>NUCLEOTIDE SEQUENCE [LARGE SCALE GENOMIC DNA]</scope>
    <source>
        <strain evidence="2">WM001</strain>
    </source>
</reference>
<evidence type="ECO:0000256" key="1">
    <source>
        <dbReference type="SAM" id="Phobius"/>
    </source>
</evidence>
<evidence type="ECO:0000313" key="2">
    <source>
        <dbReference type="EMBL" id="OMJ90644.1"/>
    </source>
</evidence>
<accession>A0A1R2CNQ7</accession>
<keyword evidence="1" id="KW-0472">Membrane</keyword>
<keyword evidence="1" id="KW-0812">Transmembrane</keyword>
<gene>
    <name evidence="2" type="ORF">SteCoe_6919</name>
</gene>
<dbReference type="AlphaFoldDB" id="A0A1R2CNQ7"/>
<name>A0A1R2CNQ7_9CILI</name>
<protein>
    <submittedName>
        <fullName evidence="2">Uncharacterized protein</fullName>
    </submittedName>
</protein>
<keyword evidence="1" id="KW-1133">Transmembrane helix</keyword>
<feature type="transmembrane region" description="Helical" evidence="1">
    <location>
        <begin position="35"/>
        <end position="65"/>
    </location>
</feature>
<comment type="caution">
    <text evidence="2">The sequence shown here is derived from an EMBL/GenBank/DDBJ whole genome shotgun (WGS) entry which is preliminary data.</text>
</comment>
<keyword evidence="3" id="KW-1185">Reference proteome</keyword>